<protein>
    <submittedName>
        <fullName evidence="1">Uncharacterized protein</fullName>
    </submittedName>
</protein>
<dbReference type="EMBL" id="SMKA01000067">
    <property type="protein sequence ID" value="TDC28976.1"/>
    <property type="molecule type" value="Genomic_DNA"/>
</dbReference>
<dbReference type="RefSeq" id="WP_132407720.1">
    <property type="nucleotide sequence ID" value="NZ_SMKA01000067.1"/>
</dbReference>
<reference evidence="1 2" key="1">
    <citation type="submission" date="2019-03" db="EMBL/GenBank/DDBJ databases">
        <title>Draft genome sequences of novel Actinobacteria.</title>
        <authorList>
            <person name="Sahin N."/>
            <person name="Ay H."/>
            <person name="Saygin H."/>
        </authorList>
    </citation>
    <scope>NUCLEOTIDE SEQUENCE [LARGE SCALE GENOMIC DNA]</scope>
    <source>
        <strain evidence="1 2">JCM 30547</strain>
    </source>
</reference>
<sequence length="101" mass="11189">METVDRSPATRKSLPLSERDLRDLAVLRGSEAHRAALAELTHVHISETTSEAVLLQTVLEAGLKAVADLVEADGYARIAHEVVHEDRQAVARRRRPSWADE</sequence>
<dbReference type="Proteomes" id="UP000295075">
    <property type="component" value="Unassembled WGS sequence"/>
</dbReference>
<keyword evidence="2" id="KW-1185">Reference proteome</keyword>
<gene>
    <name evidence="1" type="ORF">E1261_16845</name>
</gene>
<dbReference type="OrthoDB" id="9973190at2"/>
<organism evidence="1 2">
    <name type="scientific">Kribbella albertanoniae</name>
    <dbReference type="NCBI Taxonomy" id="1266829"/>
    <lineage>
        <taxon>Bacteria</taxon>
        <taxon>Bacillati</taxon>
        <taxon>Actinomycetota</taxon>
        <taxon>Actinomycetes</taxon>
        <taxon>Propionibacteriales</taxon>
        <taxon>Kribbellaceae</taxon>
        <taxon>Kribbella</taxon>
    </lineage>
</organism>
<comment type="caution">
    <text evidence="1">The sequence shown here is derived from an EMBL/GenBank/DDBJ whole genome shotgun (WGS) entry which is preliminary data.</text>
</comment>
<evidence type="ECO:0000313" key="2">
    <source>
        <dbReference type="Proteomes" id="UP000295075"/>
    </source>
</evidence>
<evidence type="ECO:0000313" key="1">
    <source>
        <dbReference type="EMBL" id="TDC28976.1"/>
    </source>
</evidence>
<accession>A0A4R4Q1V5</accession>
<name>A0A4R4Q1V5_9ACTN</name>
<dbReference type="AlphaFoldDB" id="A0A4R4Q1V5"/>
<proteinExistence type="predicted"/>